<keyword evidence="2" id="KW-0472">Membrane</keyword>
<dbReference type="AlphaFoldDB" id="A0A2K4ZB30"/>
<feature type="transmembrane region" description="Helical" evidence="2">
    <location>
        <begin position="7"/>
        <end position="31"/>
    </location>
</feature>
<keyword evidence="2" id="KW-1133">Transmembrane helix</keyword>
<reference evidence="4 5" key="1">
    <citation type="submission" date="2018-01" db="EMBL/GenBank/DDBJ databases">
        <authorList>
            <person name="Gaut B.S."/>
            <person name="Morton B.R."/>
            <person name="Clegg M.T."/>
            <person name="Duvall M.R."/>
        </authorList>
    </citation>
    <scope>NUCLEOTIDE SEQUENCE [LARGE SCALE GENOMIC DNA]</scope>
    <source>
        <strain evidence="4">GP69</strain>
    </source>
</reference>
<proteinExistence type="inferred from homology"/>
<organism evidence="4 5">
    <name type="scientific">Acetatifactor muris</name>
    <dbReference type="NCBI Taxonomy" id="879566"/>
    <lineage>
        <taxon>Bacteria</taxon>
        <taxon>Bacillati</taxon>
        <taxon>Bacillota</taxon>
        <taxon>Clostridia</taxon>
        <taxon>Lachnospirales</taxon>
        <taxon>Lachnospiraceae</taxon>
        <taxon>Acetatifactor</taxon>
    </lineage>
</organism>
<evidence type="ECO:0000313" key="5">
    <source>
        <dbReference type="Proteomes" id="UP000236311"/>
    </source>
</evidence>
<sequence length="474" mass="53774">MLIIIMALAGTGAILIILWCTGAFLPGWIAWKDRIICAQQGAYEISLSHRSVTVLYDNTVIWASPKEVKVQDILSCDVDNDGREELILLCWKIGRYGKYRPFWVEKDEKRWSQHIFVYDYNKDEIVPQWMSSYIGEDVAELTSEGERAPYVRLLLEDREGKLSRWVWDSWGFAREDTDVSFAVFGDNLIHEPVYRYGLANGENFDFLFENFREVIAESDVAVINQETPLTDNPAMYGEYPRFGTPAGVGQAIVDAGFDVVTCATNHALDRGAEGVAFTKAYFEERNVVCLGIQSAEEEEAQPYRIFMRNGVRFALFNYTYGTNGIRLPESNPYMVHLLEDEVEIREDIREGKAMADCVIVFAHWGTEDAQEPDDFQRKWAEIFLDCGVDVVVGTHPHVLQPVEMLEGADGHEMLIFYSIGNYISAQSEKSCVKGGMASFTISFTSEGYRVSEYALEPLTITWQEGGKYSVSYSP</sequence>
<dbReference type="SUPFAM" id="SSF56300">
    <property type="entry name" value="Metallo-dependent phosphatases"/>
    <property type="match status" value="1"/>
</dbReference>
<dbReference type="PANTHER" id="PTHR33393:SF12">
    <property type="entry name" value="CAPSULE BIOSYNTHESIS PROTEIN CAPA"/>
    <property type="match status" value="1"/>
</dbReference>
<keyword evidence="2" id="KW-0812">Transmembrane</keyword>
<dbReference type="InterPro" id="IPR029052">
    <property type="entry name" value="Metallo-depent_PP-like"/>
</dbReference>
<dbReference type="EMBL" id="OFSM01000002">
    <property type="protein sequence ID" value="SOY27660.1"/>
    <property type="molecule type" value="Genomic_DNA"/>
</dbReference>
<dbReference type="SMART" id="SM00854">
    <property type="entry name" value="PGA_cap"/>
    <property type="match status" value="1"/>
</dbReference>
<evidence type="ECO:0000259" key="3">
    <source>
        <dbReference type="SMART" id="SM00854"/>
    </source>
</evidence>
<gene>
    <name evidence="4" type="primary">capA_1</name>
    <name evidence="4" type="ORF">AMURIS_00364</name>
</gene>
<evidence type="ECO:0000256" key="1">
    <source>
        <dbReference type="ARBA" id="ARBA00005662"/>
    </source>
</evidence>
<dbReference type="CDD" id="cd07381">
    <property type="entry name" value="MPP_CapA"/>
    <property type="match status" value="1"/>
</dbReference>
<dbReference type="Gene3D" id="3.60.21.10">
    <property type="match status" value="1"/>
</dbReference>
<dbReference type="InterPro" id="IPR019079">
    <property type="entry name" value="Capsule_synth_CapA"/>
</dbReference>
<evidence type="ECO:0000313" key="4">
    <source>
        <dbReference type="EMBL" id="SOY27660.1"/>
    </source>
</evidence>
<dbReference type="InterPro" id="IPR052169">
    <property type="entry name" value="CW_Biosynth-Accessory"/>
</dbReference>
<dbReference type="PANTHER" id="PTHR33393">
    <property type="entry name" value="POLYGLUTAMINE SYNTHESIS ACCESSORY PROTEIN RV0574C-RELATED"/>
    <property type="match status" value="1"/>
</dbReference>
<keyword evidence="5" id="KW-1185">Reference proteome</keyword>
<dbReference type="Proteomes" id="UP000236311">
    <property type="component" value="Unassembled WGS sequence"/>
</dbReference>
<name>A0A2K4ZB30_9FIRM</name>
<feature type="domain" description="Capsule synthesis protein CapA" evidence="3">
    <location>
        <begin position="180"/>
        <end position="426"/>
    </location>
</feature>
<protein>
    <submittedName>
        <fullName evidence="4">Capsule biosynthesis protein CapA</fullName>
    </submittedName>
</protein>
<dbReference type="Pfam" id="PF09587">
    <property type="entry name" value="PGA_cap"/>
    <property type="match status" value="1"/>
</dbReference>
<accession>A0A2K4ZB30</accession>
<comment type="similarity">
    <text evidence="1">Belongs to the CapA family.</text>
</comment>
<evidence type="ECO:0000256" key="2">
    <source>
        <dbReference type="SAM" id="Phobius"/>
    </source>
</evidence>